<sequence length="631" mass="71008">MQTKFQVAIAQLDVQAGRPDLNTQKIISEIKKARSKGVDVILFSEMVVSGYLLGDEWENESFIRDLMEYNEDIRKESKDIAVIWGNVCADFDKKGEDGRIRKYNAAHVAQNGQWVKNGVFEGHTFKTLMPKYREFDDERHFYSMAKLAAEKGERLENLLKPFPININGNIVNVGASMCEDMWCDDYSESPIHHLVKNGADVIVNLSSSPWTWRKNDKRHRVVKSLLEKDPIPFLYCNNAGIQNNGKTVFLFDGNSTVYYPDGTLMAVTTDYQEETLNITLGEKTTPVLTPTGLTEKQDVVELFNGLCFGIHHFFLSLPRQIAVIGLSGGIDSALVAYLLTRALEPENVYAVNMPSKFNSDLTKNAASVLAKNLGLNYSICPIQDSVDLTLAELKRLKFVRENSSHIETDLEVTSAITENIQARDRSSRILAVIAACLGGVFVNNGNKTETALGYCTLYGDVDGALAPIADIYKNEVYQLARYINELEGREIIPSSILNVVPSAELSADQDVTKGKGDPILYPYHDKLIRSFVEFRSDPERILKLYQDGTLEAELKLESGLVKKYFPTTQEFISDLEHKWKLFKANIFKRIQAPPIIAVSRRAFGFDLREAQNGVYFTRGYQALKEKLLTTL</sequence>
<comment type="similarity">
    <text evidence="2 7 8">In the C-terminal section; belongs to the NAD synthetase family.</text>
</comment>
<dbReference type="HAMAP" id="MF_02090">
    <property type="entry name" value="NadE_glutamine_dep"/>
    <property type="match status" value="1"/>
</dbReference>
<feature type="binding site" evidence="7">
    <location>
        <position position="214"/>
    </location>
    <ligand>
        <name>L-glutamine</name>
        <dbReference type="ChEBI" id="CHEBI:58359"/>
    </ligand>
</feature>
<dbReference type="Pfam" id="PF00795">
    <property type="entry name" value="CN_hydrolase"/>
    <property type="match status" value="1"/>
</dbReference>
<feature type="binding site" evidence="7">
    <location>
        <position position="132"/>
    </location>
    <ligand>
        <name>L-glutamine</name>
        <dbReference type="ChEBI" id="CHEBI:58359"/>
    </ligand>
</feature>
<dbReference type="GO" id="GO:0009435">
    <property type="term" value="P:NAD+ biosynthetic process"/>
    <property type="evidence" value="ECO:0007669"/>
    <property type="project" value="UniProtKB-UniRule"/>
</dbReference>
<dbReference type="GO" id="GO:0005524">
    <property type="term" value="F:ATP binding"/>
    <property type="evidence" value="ECO:0007669"/>
    <property type="project" value="UniProtKB-UniRule"/>
</dbReference>
<dbReference type="InterPro" id="IPR022310">
    <property type="entry name" value="NAD/GMP_synthase"/>
</dbReference>
<dbReference type="GO" id="GO:0004359">
    <property type="term" value="F:glutaminase activity"/>
    <property type="evidence" value="ECO:0007669"/>
    <property type="project" value="InterPro"/>
</dbReference>
<dbReference type="InterPro" id="IPR036526">
    <property type="entry name" value="C-N_Hydrolase_sf"/>
</dbReference>
<protein>
    <recommendedName>
        <fullName evidence="7 8">Glutamine-dependent NAD(+) synthetase</fullName>
        <ecNumber evidence="7 8">6.3.5.1</ecNumber>
    </recommendedName>
    <alternativeName>
        <fullName evidence="7 8">NAD(+) synthase [glutamine-hydrolyzing]</fullName>
    </alternativeName>
</protein>
<dbReference type="Gene3D" id="3.60.110.10">
    <property type="entry name" value="Carbon-nitrogen hydrolase"/>
    <property type="match status" value="1"/>
</dbReference>
<comment type="catalytic activity">
    <reaction evidence="7 8">
        <text>deamido-NAD(+) + L-glutamine + ATP + H2O = L-glutamate + AMP + diphosphate + NAD(+) + H(+)</text>
        <dbReference type="Rhea" id="RHEA:24384"/>
        <dbReference type="ChEBI" id="CHEBI:15377"/>
        <dbReference type="ChEBI" id="CHEBI:15378"/>
        <dbReference type="ChEBI" id="CHEBI:29985"/>
        <dbReference type="ChEBI" id="CHEBI:30616"/>
        <dbReference type="ChEBI" id="CHEBI:33019"/>
        <dbReference type="ChEBI" id="CHEBI:57540"/>
        <dbReference type="ChEBI" id="CHEBI:58359"/>
        <dbReference type="ChEBI" id="CHEBI:58437"/>
        <dbReference type="ChEBI" id="CHEBI:456215"/>
        <dbReference type="EC" id="6.3.5.1"/>
    </reaction>
</comment>
<dbReference type="Gene3D" id="3.40.50.620">
    <property type="entry name" value="HUPs"/>
    <property type="match status" value="1"/>
</dbReference>
<evidence type="ECO:0000256" key="8">
    <source>
        <dbReference type="PIRNR" id="PIRNR006630"/>
    </source>
</evidence>
<evidence type="ECO:0000313" key="11">
    <source>
        <dbReference type="EMBL" id="KKS94673.1"/>
    </source>
</evidence>
<dbReference type="PANTHER" id="PTHR23090:SF9">
    <property type="entry name" value="GLUTAMINE-DEPENDENT NAD(+) SYNTHETASE"/>
    <property type="match status" value="1"/>
</dbReference>
<keyword evidence="3 7" id="KW-0436">Ligase</keyword>
<dbReference type="InterPro" id="IPR003694">
    <property type="entry name" value="NAD_synthase"/>
</dbReference>
<evidence type="ECO:0000256" key="3">
    <source>
        <dbReference type="ARBA" id="ARBA00022598"/>
    </source>
</evidence>
<dbReference type="AlphaFoldDB" id="A0A0G1G6T4"/>
<feature type="binding site" evidence="7">
    <location>
        <position position="208"/>
    </location>
    <ligand>
        <name>L-glutamine</name>
        <dbReference type="ChEBI" id="CHEBI:58359"/>
    </ligand>
</feature>
<evidence type="ECO:0000259" key="10">
    <source>
        <dbReference type="PROSITE" id="PS50263"/>
    </source>
</evidence>
<dbReference type="GO" id="GO:0005737">
    <property type="term" value="C:cytoplasm"/>
    <property type="evidence" value="ECO:0007669"/>
    <property type="project" value="InterPro"/>
</dbReference>
<feature type="active site" description="Nucleophile; for glutaminase activity" evidence="7">
    <location>
        <position position="178"/>
    </location>
</feature>
<reference evidence="11 12" key="1">
    <citation type="journal article" date="2015" name="Nature">
        <title>rRNA introns, odd ribosomes, and small enigmatic genomes across a large radiation of phyla.</title>
        <authorList>
            <person name="Brown C.T."/>
            <person name="Hug L.A."/>
            <person name="Thomas B.C."/>
            <person name="Sharon I."/>
            <person name="Castelle C.J."/>
            <person name="Singh A."/>
            <person name="Wilkins M.J."/>
            <person name="Williams K.H."/>
            <person name="Banfield J.F."/>
        </authorList>
    </citation>
    <scope>NUCLEOTIDE SEQUENCE [LARGE SCALE GENOMIC DNA]</scope>
</reference>
<dbReference type="CDD" id="cd00553">
    <property type="entry name" value="NAD_synthase"/>
    <property type="match status" value="1"/>
</dbReference>
<name>A0A0G1G6T4_9BACT</name>
<organism evidence="11 12">
    <name type="scientific">Candidatus Collierbacteria bacterium GW2011_GWC2_43_12</name>
    <dbReference type="NCBI Taxonomy" id="1618390"/>
    <lineage>
        <taxon>Bacteria</taxon>
        <taxon>Candidatus Collieribacteriota</taxon>
    </lineage>
</organism>
<evidence type="ECO:0000256" key="9">
    <source>
        <dbReference type="RuleBase" id="RU003811"/>
    </source>
</evidence>
<evidence type="ECO:0000256" key="2">
    <source>
        <dbReference type="ARBA" id="ARBA00007145"/>
    </source>
</evidence>
<dbReference type="EMBL" id="LCFK01000005">
    <property type="protein sequence ID" value="KKS94673.1"/>
    <property type="molecule type" value="Genomic_DNA"/>
</dbReference>
<evidence type="ECO:0000256" key="4">
    <source>
        <dbReference type="ARBA" id="ARBA00022741"/>
    </source>
</evidence>
<dbReference type="SUPFAM" id="SSF52402">
    <property type="entry name" value="Adenine nucleotide alpha hydrolases-like"/>
    <property type="match status" value="1"/>
</dbReference>
<evidence type="ECO:0000256" key="6">
    <source>
        <dbReference type="ARBA" id="ARBA00023027"/>
    </source>
</evidence>
<dbReference type="GO" id="GO:0003952">
    <property type="term" value="F:NAD+ synthase (glutamine-hydrolyzing) activity"/>
    <property type="evidence" value="ECO:0007669"/>
    <property type="project" value="UniProtKB-UniRule"/>
</dbReference>
<feature type="active site" description="For glutaminase activity" evidence="7">
    <location>
        <position position="126"/>
    </location>
</feature>
<dbReference type="InterPro" id="IPR003010">
    <property type="entry name" value="C-N_Hydrolase"/>
</dbReference>
<dbReference type="SUPFAM" id="SSF56317">
    <property type="entry name" value="Carbon-nitrogen hydrolase"/>
    <property type="match status" value="1"/>
</dbReference>
<dbReference type="UniPathway" id="UPA00253">
    <property type="reaction ID" value="UER00334"/>
</dbReference>
<proteinExistence type="inferred from homology"/>
<comment type="function">
    <text evidence="7">Catalyzes the ATP-dependent amidation of deamido-NAD to form NAD. Uses L-glutamine as a nitrogen source.</text>
</comment>
<evidence type="ECO:0000256" key="1">
    <source>
        <dbReference type="ARBA" id="ARBA00005188"/>
    </source>
</evidence>
<dbReference type="InterPro" id="IPR014445">
    <property type="entry name" value="Gln-dep_NAD_synthase"/>
</dbReference>
<keyword evidence="6 7" id="KW-0520">NAD</keyword>
<dbReference type="PATRIC" id="fig|1618390.3.peg.165"/>
<comment type="similarity">
    <text evidence="9">Belongs to the NAD synthetase family.</text>
</comment>
<feature type="binding site" evidence="7">
    <location>
        <position position="588"/>
    </location>
    <ligand>
        <name>deamido-NAD(+)</name>
        <dbReference type="ChEBI" id="CHEBI:58437"/>
        <note>ligand shared between two neighboring subunits</note>
    </ligand>
</feature>
<evidence type="ECO:0000256" key="7">
    <source>
        <dbReference type="HAMAP-Rule" id="MF_02090"/>
    </source>
</evidence>
<dbReference type="NCBIfam" id="TIGR00552">
    <property type="entry name" value="nadE"/>
    <property type="match status" value="1"/>
</dbReference>
<comment type="caution">
    <text evidence="11">The sequence shown here is derived from an EMBL/GenBank/DDBJ whole genome shotgun (WGS) entry which is preliminary data.</text>
</comment>
<keyword evidence="5 7" id="KW-0067">ATP-binding</keyword>
<dbReference type="PANTHER" id="PTHR23090">
    <property type="entry name" value="NH 3 /GLUTAMINE-DEPENDENT NAD + SYNTHETASE"/>
    <property type="match status" value="1"/>
</dbReference>
<comment type="caution">
    <text evidence="7">Lacks conserved residue(s) required for the propagation of feature annotation.</text>
</comment>
<feature type="active site" description="Proton acceptor; for glutaminase activity" evidence="7">
    <location>
        <position position="45"/>
    </location>
</feature>
<feature type="binding site" evidence="7">
    <location>
        <position position="419"/>
    </location>
    <ligand>
        <name>deamido-NAD(+)</name>
        <dbReference type="ChEBI" id="CHEBI:58437"/>
        <note>ligand shared between two neighboring subunits</note>
    </ligand>
</feature>
<feature type="binding site" evidence="7">
    <location>
        <begin position="325"/>
        <end position="332"/>
    </location>
    <ligand>
        <name>ATP</name>
        <dbReference type="ChEBI" id="CHEBI:30616"/>
    </ligand>
</feature>
<evidence type="ECO:0000313" key="12">
    <source>
        <dbReference type="Proteomes" id="UP000033980"/>
    </source>
</evidence>
<dbReference type="Pfam" id="PF02540">
    <property type="entry name" value="NAD_synthase"/>
    <property type="match status" value="1"/>
</dbReference>
<feature type="domain" description="CN hydrolase" evidence="10">
    <location>
        <begin position="5"/>
        <end position="285"/>
    </location>
</feature>
<dbReference type="PIRSF" id="PIRSF006630">
    <property type="entry name" value="NADS_GAT"/>
    <property type="match status" value="1"/>
</dbReference>
<dbReference type="GO" id="GO:0008795">
    <property type="term" value="F:NAD+ synthase activity"/>
    <property type="evidence" value="ECO:0007669"/>
    <property type="project" value="UniProtKB-UniRule"/>
</dbReference>
<feature type="binding site" evidence="7">
    <location>
        <position position="449"/>
    </location>
    <ligand>
        <name>deamido-NAD(+)</name>
        <dbReference type="ChEBI" id="CHEBI:58437"/>
        <note>ligand shared between two neighboring subunits</note>
    </ligand>
</feature>
<accession>A0A0G1G6T4</accession>
<gene>
    <name evidence="7" type="primary">nadE</name>
    <name evidence="11" type="ORF">UV68_C0005G0005</name>
</gene>
<evidence type="ECO:0000256" key="5">
    <source>
        <dbReference type="ARBA" id="ARBA00022840"/>
    </source>
</evidence>
<dbReference type="Proteomes" id="UP000033980">
    <property type="component" value="Unassembled WGS sequence"/>
</dbReference>
<dbReference type="InterPro" id="IPR014729">
    <property type="entry name" value="Rossmann-like_a/b/a_fold"/>
</dbReference>
<keyword evidence="4 7" id="KW-0547">Nucleotide-binding</keyword>
<dbReference type="CDD" id="cd07570">
    <property type="entry name" value="GAT_Gln-NAD-synth"/>
    <property type="match status" value="1"/>
</dbReference>
<dbReference type="EC" id="6.3.5.1" evidence="7 8"/>
<dbReference type="PROSITE" id="PS50263">
    <property type="entry name" value="CN_HYDROLASE"/>
    <property type="match status" value="1"/>
</dbReference>
<comment type="pathway">
    <text evidence="1 7 8">Cofactor biosynthesis; NAD(+) biosynthesis; NAD(+) from deamido-NAD(+) (L-Gln route): step 1/1.</text>
</comment>